<evidence type="ECO:0000313" key="2">
    <source>
        <dbReference type="EMBL" id="MBM7691173.1"/>
    </source>
</evidence>
<protein>
    <recommendedName>
        <fullName evidence="1">YkoP-like domain-containing protein</fullName>
    </recommendedName>
</protein>
<comment type="caution">
    <text evidence="2">The sequence shown here is derived from an EMBL/GenBank/DDBJ whole genome shotgun (WGS) entry which is preliminary data.</text>
</comment>
<dbReference type="RefSeq" id="WP_204538254.1">
    <property type="nucleotide sequence ID" value="NZ_JAFBFI010000002.1"/>
</dbReference>
<keyword evidence="3" id="KW-1185">Reference proteome</keyword>
<dbReference type="Pfam" id="PF22790">
    <property type="entry name" value="YkoP"/>
    <property type="match status" value="1"/>
</dbReference>
<reference evidence="2 3" key="1">
    <citation type="submission" date="2021-01" db="EMBL/GenBank/DDBJ databases">
        <title>Genomic Encyclopedia of Type Strains, Phase IV (KMG-IV): sequencing the most valuable type-strain genomes for metagenomic binning, comparative biology and taxonomic classification.</title>
        <authorList>
            <person name="Goeker M."/>
        </authorList>
    </citation>
    <scope>NUCLEOTIDE SEQUENCE [LARGE SCALE GENOMIC DNA]</scope>
    <source>
        <strain evidence="2 3">DSM 105482</strain>
    </source>
</reference>
<dbReference type="InterPro" id="IPR054467">
    <property type="entry name" value="YkoP-like_dom"/>
</dbReference>
<evidence type="ECO:0000259" key="1">
    <source>
        <dbReference type="Pfam" id="PF22790"/>
    </source>
</evidence>
<gene>
    <name evidence="2" type="ORF">JOC77_000578</name>
</gene>
<evidence type="ECO:0000313" key="3">
    <source>
        <dbReference type="Proteomes" id="UP000823486"/>
    </source>
</evidence>
<proteinExistence type="predicted"/>
<dbReference type="EMBL" id="JAFBFI010000002">
    <property type="protein sequence ID" value="MBM7691173.1"/>
    <property type="molecule type" value="Genomic_DNA"/>
</dbReference>
<accession>A0ABS2QDE7</accession>
<dbReference type="Proteomes" id="UP000823486">
    <property type="component" value="Unassembled WGS sequence"/>
</dbReference>
<name>A0ABS2QDE7_9BACI</name>
<sequence length="187" mass="22014">MRGYFLTIWNILDPIYYRFTRLSYLLDCHSSDNIFRVRLTRYKGKEVTLSDGTVIKKNDRLVKIHLHNVRLLTDLRHINTDIVKARIIYQSVKRSLPGIERYISNHKDSQDIKGIIGITSLNRACSRLGFDVKDISHPFYKWLKWATFLPIIILSSADFLNNKKNVLKASPSYLFMSKEKLSKMYRN</sequence>
<feature type="domain" description="YkoP-like" evidence="1">
    <location>
        <begin position="3"/>
        <end position="185"/>
    </location>
</feature>
<organism evidence="2 3">
    <name type="scientific">Peribacillus deserti</name>
    <dbReference type="NCBI Taxonomy" id="673318"/>
    <lineage>
        <taxon>Bacteria</taxon>
        <taxon>Bacillati</taxon>
        <taxon>Bacillota</taxon>
        <taxon>Bacilli</taxon>
        <taxon>Bacillales</taxon>
        <taxon>Bacillaceae</taxon>
        <taxon>Peribacillus</taxon>
    </lineage>
</organism>